<name>A0A150TEY4_SORCE</name>
<organism evidence="2 3">
    <name type="scientific">Sorangium cellulosum</name>
    <name type="common">Polyangium cellulosum</name>
    <dbReference type="NCBI Taxonomy" id="56"/>
    <lineage>
        <taxon>Bacteria</taxon>
        <taxon>Pseudomonadati</taxon>
        <taxon>Myxococcota</taxon>
        <taxon>Polyangia</taxon>
        <taxon>Polyangiales</taxon>
        <taxon>Polyangiaceae</taxon>
        <taxon>Sorangium</taxon>
    </lineage>
</organism>
<accession>A0A150TEY4</accession>
<evidence type="ECO:0000313" key="2">
    <source>
        <dbReference type="EMBL" id="KYG03147.1"/>
    </source>
</evidence>
<dbReference type="Proteomes" id="UP000075502">
    <property type="component" value="Unassembled WGS sequence"/>
</dbReference>
<proteinExistence type="predicted"/>
<evidence type="ECO:0000313" key="3">
    <source>
        <dbReference type="Proteomes" id="UP000075502"/>
    </source>
</evidence>
<sequence>MEASEEAAVKRQPEAPEGAAAGPEPTEEEARGERIPETPVDRGGALSPREPPDAPVEPEDEASDESFPASDPPAWTPGHSG</sequence>
<feature type="compositionally biased region" description="Low complexity" evidence="1">
    <location>
        <begin position="15"/>
        <end position="24"/>
    </location>
</feature>
<protein>
    <submittedName>
        <fullName evidence="2">Uncharacterized protein</fullName>
    </submittedName>
</protein>
<feature type="compositionally biased region" description="Basic and acidic residues" evidence="1">
    <location>
        <begin position="28"/>
        <end position="40"/>
    </location>
</feature>
<evidence type="ECO:0000256" key="1">
    <source>
        <dbReference type="SAM" id="MobiDB-lite"/>
    </source>
</evidence>
<reference evidence="2 3" key="1">
    <citation type="submission" date="2014-02" db="EMBL/GenBank/DDBJ databases">
        <title>The small core and large imbalanced accessory genome model reveals a collaborative survival strategy of Sorangium cellulosum strains in nature.</title>
        <authorList>
            <person name="Han K."/>
            <person name="Peng R."/>
            <person name="Blom J."/>
            <person name="Li Y.-Z."/>
        </authorList>
    </citation>
    <scope>NUCLEOTIDE SEQUENCE [LARGE SCALE GENOMIC DNA]</scope>
    <source>
        <strain evidence="2 3">So0007-03</strain>
    </source>
</reference>
<feature type="region of interest" description="Disordered" evidence="1">
    <location>
        <begin position="1"/>
        <end position="81"/>
    </location>
</feature>
<dbReference type="AlphaFoldDB" id="A0A150TEY4"/>
<comment type="caution">
    <text evidence="2">The sequence shown here is derived from an EMBL/GenBank/DDBJ whole genome shotgun (WGS) entry which is preliminary data.</text>
</comment>
<gene>
    <name evidence="2" type="ORF">BE21_53165</name>
</gene>
<dbReference type="EMBL" id="JEME01002791">
    <property type="protein sequence ID" value="KYG03147.1"/>
    <property type="molecule type" value="Genomic_DNA"/>
</dbReference>